<accession>A0A075UX96</accession>
<dbReference type="STRING" id="208439.AJAP_20900"/>
<organism evidence="2 3">
    <name type="scientific">Amycolatopsis japonica</name>
    <dbReference type="NCBI Taxonomy" id="208439"/>
    <lineage>
        <taxon>Bacteria</taxon>
        <taxon>Bacillati</taxon>
        <taxon>Actinomycetota</taxon>
        <taxon>Actinomycetes</taxon>
        <taxon>Pseudonocardiales</taxon>
        <taxon>Pseudonocardiaceae</taxon>
        <taxon>Amycolatopsis</taxon>
        <taxon>Amycolatopsis japonica group</taxon>
    </lineage>
</organism>
<feature type="domain" description="SnoaL-like" evidence="1">
    <location>
        <begin position="8"/>
        <end position="94"/>
    </location>
</feature>
<dbReference type="KEGG" id="aja:AJAP_20900"/>
<dbReference type="EMBL" id="CP008953">
    <property type="protein sequence ID" value="AIG77039.1"/>
    <property type="molecule type" value="Genomic_DNA"/>
</dbReference>
<evidence type="ECO:0000313" key="3">
    <source>
        <dbReference type="Proteomes" id="UP000028492"/>
    </source>
</evidence>
<dbReference type="AlphaFoldDB" id="A0A075UX96"/>
<dbReference type="Pfam" id="PF12680">
    <property type="entry name" value="SnoaL_2"/>
    <property type="match status" value="1"/>
</dbReference>
<evidence type="ECO:0000313" key="2">
    <source>
        <dbReference type="EMBL" id="AIG77039.1"/>
    </source>
</evidence>
<name>A0A075UX96_9PSEU</name>
<sequence length="124" mass="13441">MSGMDELARRYLASWNETDPVRRRALVAELWTLDARYVDPIVVAEGHAGIDEAMATAQRRFPGLRYRAAGPVDAHHDVARLTWELGPDGGPAVIIGSTVLVAGQSRLSRGYGFLDPVPTTGADK</sequence>
<keyword evidence="3" id="KW-1185">Reference proteome</keyword>
<dbReference type="SUPFAM" id="SSF54427">
    <property type="entry name" value="NTF2-like"/>
    <property type="match status" value="1"/>
</dbReference>
<dbReference type="HOGENOM" id="CLU_125060_0_0_11"/>
<proteinExistence type="predicted"/>
<dbReference type="InterPro" id="IPR032710">
    <property type="entry name" value="NTF2-like_dom_sf"/>
</dbReference>
<dbReference type="Gene3D" id="3.10.450.50">
    <property type="match status" value="1"/>
</dbReference>
<gene>
    <name evidence="2" type="ORF">AJAP_20900</name>
</gene>
<evidence type="ECO:0000259" key="1">
    <source>
        <dbReference type="Pfam" id="PF12680"/>
    </source>
</evidence>
<dbReference type="RefSeq" id="WP_038514225.1">
    <property type="nucleotide sequence ID" value="NZ_CP008953.1"/>
</dbReference>
<dbReference type="Proteomes" id="UP000028492">
    <property type="component" value="Chromosome"/>
</dbReference>
<reference evidence="2 3" key="1">
    <citation type="journal article" date="2014" name="J. Biotechnol.">
        <title>Complete genome sequence of the actinobacterium Amycolatopsis japonica MG417-CF17(T) (=DSM 44213T) producing (S,S)-N,N'-ethylenediaminedisuccinic acid.</title>
        <authorList>
            <person name="Stegmann E."/>
            <person name="Albersmeier A."/>
            <person name="Spohn M."/>
            <person name="Gert H."/>
            <person name="Weber T."/>
            <person name="Wohlleben W."/>
            <person name="Kalinowski J."/>
            <person name="Ruckert C."/>
        </authorList>
    </citation>
    <scope>NUCLEOTIDE SEQUENCE [LARGE SCALE GENOMIC DNA]</scope>
    <source>
        <strain evidence="3">MG417-CF17 (DSM 44213)</strain>
    </source>
</reference>
<dbReference type="eggNOG" id="COG0346">
    <property type="taxonomic scope" value="Bacteria"/>
</dbReference>
<dbReference type="InterPro" id="IPR037401">
    <property type="entry name" value="SnoaL-like"/>
</dbReference>
<protein>
    <recommendedName>
        <fullName evidence="1">SnoaL-like domain-containing protein</fullName>
    </recommendedName>
</protein>